<keyword evidence="8" id="KW-1133">Transmembrane helix</keyword>
<comment type="similarity">
    <text evidence="2">Belongs to the TonB family.</text>
</comment>
<keyword evidence="5" id="KW-0997">Cell inner membrane</keyword>
<dbReference type="OrthoDB" id="9812355at2"/>
<sequence>MKKLPLLLLLCIALYACDKSELFIEPNQEISEAIVEVSEVSSLDEVFIRVEEQPTYPGGMTEWYKHLSKTLKYPEKAKAEGVEGAVFLSFVVDKTGELRDMQVVRGIGHGCDEEALRVLLESDKWNPGKQRGRAVNSRMQLRIVFKLPEGSSGPATLSHETTEVIIETLDNQSN</sequence>
<evidence type="ECO:0000256" key="5">
    <source>
        <dbReference type="ARBA" id="ARBA00022519"/>
    </source>
</evidence>
<protein>
    <recommendedName>
        <fullName evidence="10">TonB C-terminal domain-containing protein</fullName>
    </recommendedName>
</protein>
<feature type="domain" description="TonB C-terminal" evidence="10">
    <location>
        <begin position="58"/>
        <end position="154"/>
    </location>
</feature>
<reference evidence="11 12" key="1">
    <citation type="submission" date="2016-01" db="EMBL/GenBank/DDBJ databases">
        <title>Genome sequencing of Roseivirga spongicola UST030701-084.</title>
        <authorList>
            <person name="Selvaratnam C."/>
            <person name="Thevarajoo S."/>
            <person name="Goh K.M."/>
            <person name="Ee R."/>
            <person name="Chan K.-G."/>
            <person name="Chong C.S."/>
        </authorList>
    </citation>
    <scope>NUCLEOTIDE SEQUENCE [LARGE SCALE GENOMIC DNA]</scope>
    <source>
        <strain evidence="11 12">UST030701-084</strain>
    </source>
</reference>
<dbReference type="InterPro" id="IPR006260">
    <property type="entry name" value="TonB/TolA_C"/>
</dbReference>
<keyword evidence="6" id="KW-0812">Transmembrane</keyword>
<dbReference type="Proteomes" id="UP000075606">
    <property type="component" value="Unassembled WGS sequence"/>
</dbReference>
<dbReference type="EMBL" id="LRPC01000028">
    <property type="protein sequence ID" value="KYG74090.1"/>
    <property type="molecule type" value="Genomic_DNA"/>
</dbReference>
<keyword evidence="12" id="KW-1185">Reference proteome</keyword>
<keyword evidence="3" id="KW-0813">Transport</keyword>
<evidence type="ECO:0000259" key="10">
    <source>
        <dbReference type="PROSITE" id="PS52015"/>
    </source>
</evidence>
<comment type="subcellular location">
    <subcellularLocation>
        <location evidence="1">Cell inner membrane</location>
        <topology evidence="1">Single-pass membrane protein</topology>
        <orientation evidence="1">Periplasmic side</orientation>
    </subcellularLocation>
</comment>
<evidence type="ECO:0000256" key="3">
    <source>
        <dbReference type="ARBA" id="ARBA00022448"/>
    </source>
</evidence>
<dbReference type="Gene3D" id="3.30.1150.10">
    <property type="match status" value="1"/>
</dbReference>
<dbReference type="AlphaFoldDB" id="A0A150X5V3"/>
<proteinExistence type="inferred from homology"/>
<evidence type="ECO:0000256" key="2">
    <source>
        <dbReference type="ARBA" id="ARBA00006555"/>
    </source>
</evidence>
<dbReference type="GO" id="GO:0098797">
    <property type="term" value="C:plasma membrane protein complex"/>
    <property type="evidence" value="ECO:0007669"/>
    <property type="project" value="TreeGrafter"/>
</dbReference>
<evidence type="ECO:0000313" key="12">
    <source>
        <dbReference type="Proteomes" id="UP000075606"/>
    </source>
</evidence>
<dbReference type="GO" id="GO:0055085">
    <property type="term" value="P:transmembrane transport"/>
    <property type="evidence" value="ECO:0007669"/>
    <property type="project" value="InterPro"/>
</dbReference>
<dbReference type="PANTHER" id="PTHR33446">
    <property type="entry name" value="PROTEIN TONB-RELATED"/>
    <property type="match status" value="1"/>
</dbReference>
<dbReference type="STRING" id="333140.AWW68_15650"/>
<dbReference type="SUPFAM" id="SSF74653">
    <property type="entry name" value="TolA/TonB C-terminal domain"/>
    <property type="match status" value="1"/>
</dbReference>
<gene>
    <name evidence="11" type="ORF">AWW68_15650</name>
</gene>
<evidence type="ECO:0000256" key="7">
    <source>
        <dbReference type="ARBA" id="ARBA00022927"/>
    </source>
</evidence>
<dbReference type="RefSeq" id="WP_068223522.1">
    <property type="nucleotide sequence ID" value="NZ_CP139724.1"/>
</dbReference>
<evidence type="ECO:0000313" key="11">
    <source>
        <dbReference type="EMBL" id="KYG74090.1"/>
    </source>
</evidence>
<dbReference type="GO" id="GO:0015031">
    <property type="term" value="P:protein transport"/>
    <property type="evidence" value="ECO:0007669"/>
    <property type="project" value="UniProtKB-KW"/>
</dbReference>
<name>A0A150X5V3_9BACT</name>
<keyword evidence="9" id="KW-0472">Membrane</keyword>
<keyword evidence="7" id="KW-0653">Protein transport</keyword>
<dbReference type="GO" id="GO:0031992">
    <property type="term" value="F:energy transducer activity"/>
    <property type="evidence" value="ECO:0007669"/>
    <property type="project" value="TreeGrafter"/>
</dbReference>
<dbReference type="PROSITE" id="PS51257">
    <property type="entry name" value="PROKAR_LIPOPROTEIN"/>
    <property type="match status" value="1"/>
</dbReference>
<keyword evidence="4" id="KW-1003">Cell membrane</keyword>
<organism evidence="11 12">
    <name type="scientific">Roseivirga spongicola</name>
    <dbReference type="NCBI Taxonomy" id="333140"/>
    <lineage>
        <taxon>Bacteria</taxon>
        <taxon>Pseudomonadati</taxon>
        <taxon>Bacteroidota</taxon>
        <taxon>Cytophagia</taxon>
        <taxon>Cytophagales</taxon>
        <taxon>Roseivirgaceae</taxon>
        <taxon>Roseivirga</taxon>
    </lineage>
</organism>
<dbReference type="InterPro" id="IPR037682">
    <property type="entry name" value="TonB_C"/>
</dbReference>
<dbReference type="PROSITE" id="PS52015">
    <property type="entry name" value="TONB_CTD"/>
    <property type="match status" value="1"/>
</dbReference>
<dbReference type="PANTHER" id="PTHR33446:SF2">
    <property type="entry name" value="PROTEIN TONB"/>
    <property type="match status" value="1"/>
</dbReference>
<evidence type="ECO:0000256" key="8">
    <source>
        <dbReference type="ARBA" id="ARBA00022989"/>
    </source>
</evidence>
<dbReference type="NCBIfam" id="TIGR01352">
    <property type="entry name" value="tonB_Cterm"/>
    <property type="match status" value="1"/>
</dbReference>
<evidence type="ECO:0000256" key="9">
    <source>
        <dbReference type="ARBA" id="ARBA00023136"/>
    </source>
</evidence>
<comment type="caution">
    <text evidence="11">The sequence shown here is derived from an EMBL/GenBank/DDBJ whole genome shotgun (WGS) entry which is preliminary data.</text>
</comment>
<evidence type="ECO:0000256" key="4">
    <source>
        <dbReference type="ARBA" id="ARBA00022475"/>
    </source>
</evidence>
<dbReference type="Pfam" id="PF03544">
    <property type="entry name" value="TonB_C"/>
    <property type="match status" value="1"/>
</dbReference>
<evidence type="ECO:0000256" key="6">
    <source>
        <dbReference type="ARBA" id="ARBA00022692"/>
    </source>
</evidence>
<dbReference type="InterPro" id="IPR051045">
    <property type="entry name" value="TonB-dependent_transducer"/>
</dbReference>
<accession>A0A150X5V3</accession>
<evidence type="ECO:0000256" key="1">
    <source>
        <dbReference type="ARBA" id="ARBA00004383"/>
    </source>
</evidence>